<keyword evidence="2" id="KW-1185">Reference proteome</keyword>
<organism evidence="1 2">
    <name type="scientific">Clitoria ternatea</name>
    <name type="common">Butterfly pea</name>
    <dbReference type="NCBI Taxonomy" id="43366"/>
    <lineage>
        <taxon>Eukaryota</taxon>
        <taxon>Viridiplantae</taxon>
        <taxon>Streptophyta</taxon>
        <taxon>Embryophyta</taxon>
        <taxon>Tracheophyta</taxon>
        <taxon>Spermatophyta</taxon>
        <taxon>Magnoliopsida</taxon>
        <taxon>eudicotyledons</taxon>
        <taxon>Gunneridae</taxon>
        <taxon>Pentapetalae</taxon>
        <taxon>rosids</taxon>
        <taxon>fabids</taxon>
        <taxon>Fabales</taxon>
        <taxon>Fabaceae</taxon>
        <taxon>Papilionoideae</taxon>
        <taxon>50 kb inversion clade</taxon>
        <taxon>NPAAA clade</taxon>
        <taxon>indigoferoid/millettioid clade</taxon>
        <taxon>Phaseoleae</taxon>
        <taxon>Clitoria</taxon>
    </lineage>
</organism>
<reference evidence="1 2" key="1">
    <citation type="submission" date="2024-01" db="EMBL/GenBank/DDBJ databases">
        <title>The genomes of 5 underutilized Papilionoideae crops provide insights into root nodulation and disease resistance.</title>
        <authorList>
            <person name="Yuan L."/>
        </authorList>
    </citation>
    <scope>NUCLEOTIDE SEQUENCE [LARGE SCALE GENOMIC DNA]</scope>
    <source>
        <strain evidence="1">LY-2023</strain>
        <tissue evidence="1">Leaf</tissue>
    </source>
</reference>
<dbReference type="Proteomes" id="UP001359559">
    <property type="component" value="Unassembled WGS sequence"/>
</dbReference>
<protein>
    <submittedName>
        <fullName evidence="1">Uncharacterized protein</fullName>
    </submittedName>
</protein>
<accession>A0AAN9FJK4</accession>
<gene>
    <name evidence="1" type="ORF">RJT34_22682</name>
</gene>
<evidence type="ECO:0000313" key="1">
    <source>
        <dbReference type="EMBL" id="KAK7277667.1"/>
    </source>
</evidence>
<dbReference type="EMBL" id="JAYKXN010000006">
    <property type="protein sequence ID" value="KAK7277667.1"/>
    <property type="molecule type" value="Genomic_DNA"/>
</dbReference>
<dbReference type="AlphaFoldDB" id="A0AAN9FJK4"/>
<proteinExistence type="predicted"/>
<name>A0AAN9FJK4_CLITE</name>
<evidence type="ECO:0000313" key="2">
    <source>
        <dbReference type="Proteomes" id="UP001359559"/>
    </source>
</evidence>
<sequence>MRGTLKNIHLCRTILLECTKTKGDVALLPVSSPMLHDIRMTSQDLTSVEKANIKSDSGASGQLASD</sequence>
<comment type="caution">
    <text evidence="1">The sequence shown here is derived from an EMBL/GenBank/DDBJ whole genome shotgun (WGS) entry which is preliminary data.</text>
</comment>